<dbReference type="EMBL" id="CAJQZP010000178">
    <property type="protein sequence ID" value="CAG4943700.1"/>
    <property type="molecule type" value="Genomic_DNA"/>
</dbReference>
<sequence length="387" mass="45121">MPFVGEDDIEVQLICYNFLNVKAGMVRKLQEMLHTHNVYVRELKISLDEVSATLNTFEVVRNAARNTKNGYSGRYNQLTSNGDASVIVGQQLSKRDIVIESNDKYVITMSQYNTQDIISIKEWLDKESYLPNDLDDFLLEKFLHSCYGSLERTKKCIEKFCTTRSVMSEVYTSRDPISENIKTAFSITNVTTYEAGDHEILIHQLEDPTLERFQFYDVLKSFTLQADVWIKTQKFLPEGHIIVLDIQNYSLRIVPKVNVFFFRDFLLYLLEGMPVRVKQIYVINTPYFYDKLYALVKPALPTDICNMIKFLPDCESLHQWIDKKYLPIEYGGEAPSMKKQQKDWVSIIQAQRDMFLNENMWKADLKKKPKTNELNSMNGSFKTLCID</sequence>
<dbReference type="GO" id="GO:1902936">
    <property type="term" value="F:phosphatidylinositol bisphosphate binding"/>
    <property type="evidence" value="ECO:0007669"/>
    <property type="project" value="TreeGrafter"/>
</dbReference>
<comment type="caution">
    <text evidence="2">The sequence shown here is derived from an EMBL/GenBank/DDBJ whole genome shotgun (WGS) entry which is preliminary data.</text>
</comment>
<dbReference type="PANTHER" id="PTHR10174">
    <property type="entry name" value="ALPHA-TOCOPHEROL TRANSFER PROTEIN-RELATED"/>
    <property type="match status" value="1"/>
</dbReference>
<accession>A0A8S3W771</accession>
<organism evidence="2 3">
    <name type="scientific">Parnassius apollo</name>
    <name type="common">Apollo butterfly</name>
    <name type="synonym">Papilio apollo</name>
    <dbReference type="NCBI Taxonomy" id="110799"/>
    <lineage>
        <taxon>Eukaryota</taxon>
        <taxon>Metazoa</taxon>
        <taxon>Ecdysozoa</taxon>
        <taxon>Arthropoda</taxon>
        <taxon>Hexapoda</taxon>
        <taxon>Insecta</taxon>
        <taxon>Pterygota</taxon>
        <taxon>Neoptera</taxon>
        <taxon>Endopterygota</taxon>
        <taxon>Lepidoptera</taxon>
        <taxon>Glossata</taxon>
        <taxon>Ditrysia</taxon>
        <taxon>Papilionoidea</taxon>
        <taxon>Papilionidae</taxon>
        <taxon>Parnassiinae</taxon>
        <taxon>Parnassini</taxon>
        <taxon>Parnassius</taxon>
        <taxon>Parnassius</taxon>
    </lineage>
</organism>
<dbReference type="InterPro" id="IPR001251">
    <property type="entry name" value="CRAL-TRIO_dom"/>
</dbReference>
<dbReference type="Pfam" id="PF00650">
    <property type="entry name" value="CRAL_TRIO"/>
    <property type="match status" value="1"/>
</dbReference>
<dbReference type="PANTHER" id="PTHR10174:SF222">
    <property type="entry name" value="GH10083P-RELATED"/>
    <property type="match status" value="1"/>
</dbReference>
<name>A0A8S3W771_PARAO</name>
<dbReference type="Proteomes" id="UP000691718">
    <property type="component" value="Unassembled WGS sequence"/>
</dbReference>
<dbReference type="OrthoDB" id="1434354at2759"/>
<feature type="domain" description="CRAL-TRIO" evidence="1">
    <location>
        <begin position="242"/>
        <end position="338"/>
    </location>
</feature>
<dbReference type="GO" id="GO:0016020">
    <property type="term" value="C:membrane"/>
    <property type="evidence" value="ECO:0007669"/>
    <property type="project" value="TreeGrafter"/>
</dbReference>
<gene>
    <name evidence="2" type="ORF">PAPOLLO_LOCUS2730</name>
</gene>
<reference evidence="2" key="1">
    <citation type="submission" date="2021-04" db="EMBL/GenBank/DDBJ databases">
        <authorList>
            <person name="Tunstrom K."/>
        </authorList>
    </citation>
    <scope>NUCLEOTIDE SEQUENCE</scope>
</reference>
<evidence type="ECO:0000259" key="1">
    <source>
        <dbReference type="PROSITE" id="PS50191"/>
    </source>
</evidence>
<proteinExistence type="predicted"/>
<keyword evidence="3" id="KW-1185">Reference proteome</keyword>
<protein>
    <submittedName>
        <fullName evidence="2">(apollo) hypothetical protein</fullName>
    </submittedName>
</protein>
<evidence type="ECO:0000313" key="3">
    <source>
        <dbReference type="Proteomes" id="UP000691718"/>
    </source>
</evidence>
<dbReference type="PROSITE" id="PS50191">
    <property type="entry name" value="CRAL_TRIO"/>
    <property type="match status" value="1"/>
</dbReference>
<dbReference type="AlphaFoldDB" id="A0A8S3W771"/>
<evidence type="ECO:0000313" key="2">
    <source>
        <dbReference type="EMBL" id="CAG4943700.1"/>
    </source>
</evidence>
<dbReference type="CDD" id="cd00170">
    <property type="entry name" value="SEC14"/>
    <property type="match status" value="1"/>
</dbReference>